<evidence type="ECO:0008006" key="5">
    <source>
        <dbReference type="Google" id="ProtNLM"/>
    </source>
</evidence>
<evidence type="ECO:0000313" key="4">
    <source>
        <dbReference type="Proteomes" id="UP001189429"/>
    </source>
</evidence>
<feature type="compositionally biased region" description="Low complexity" evidence="1">
    <location>
        <begin position="412"/>
        <end position="428"/>
    </location>
</feature>
<feature type="region of interest" description="Disordered" evidence="1">
    <location>
        <begin position="412"/>
        <end position="447"/>
    </location>
</feature>
<protein>
    <recommendedName>
        <fullName evidence="5">Solute carrier family 40 protein</fullName>
    </recommendedName>
</protein>
<feature type="transmembrane region" description="Helical" evidence="2">
    <location>
        <begin position="169"/>
        <end position="188"/>
    </location>
</feature>
<evidence type="ECO:0000313" key="3">
    <source>
        <dbReference type="EMBL" id="CAK0876044.1"/>
    </source>
</evidence>
<comment type="caution">
    <text evidence="3">The sequence shown here is derived from an EMBL/GenBank/DDBJ whole genome shotgun (WGS) entry which is preliminary data.</text>
</comment>
<reference evidence="3" key="1">
    <citation type="submission" date="2023-10" db="EMBL/GenBank/DDBJ databases">
        <authorList>
            <person name="Chen Y."/>
            <person name="Shah S."/>
            <person name="Dougan E. K."/>
            <person name="Thang M."/>
            <person name="Chan C."/>
        </authorList>
    </citation>
    <scope>NUCLEOTIDE SEQUENCE [LARGE SCALE GENOMIC DNA]</scope>
</reference>
<gene>
    <name evidence="3" type="ORF">PCOR1329_LOCUS60564</name>
</gene>
<name>A0ABN9VRE4_9DINO</name>
<proteinExistence type="predicted"/>
<accession>A0ABN9VRE4</accession>
<keyword evidence="2" id="KW-0472">Membrane</keyword>
<feature type="transmembrane region" description="Helical" evidence="2">
    <location>
        <begin position="288"/>
        <end position="306"/>
    </location>
</feature>
<feature type="transmembrane region" description="Helical" evidence="2">
    <location>
        <begin position="12"/>
        <end position="33"/>
    </location>
</feature>
<keyword evidence="2" id="KW-1133">Transmembrane helix</keyword>
<feature type="transmembrane region" description="Helical" evidence="2">
    <location>
        <begin position="130"/>
        <end position="149"/>
    </location>
</feature>
<dbReference type="EMBL" id="CAUYUJ010017591">
    <property type="protein sequence ID" value="CAK0876044.1"/>
    <property type="molecule type" value="Genomic_DNA"/>
</dbReference>
<keyword evidence="2" id="KW-0812">Transmembrane</keyword>
<dbReference type="Proteomes" id="UP001189429">
    <property type="component" value="Unassembled WGS sequence"/>
</dbReference>
<sequence>MAHPRFHCRVFLNRFAMMVVAGLSYTSWSSFYAVCTRTANLQNPVEAAVFTAIMLALLALLAGWYVRHETTLHAQAKLAMDEPLLQLKREEAAALLTAAVLDKSFGNLSDAMGYTIVEVWAGLVWLRLHWLAALALGAAAGFAVLLGISVAQERLPPSGSESTGGLLHAWLDLLSTVWIGSFAWFISVPAHKALQDAFHIDDGQAGEPWMWILALMGSAAWVVVSGVCVSMYCNSEHVEGSDSEVNANKPLRVLVCEKVEPMFNHAAFYTSARLAKTWVMTEWASQDSYFPVVAWTTLTVFVVCFLEQLIKSVAAPDTASSVALKLKLETQVISLTARTFTWIDAAMVCALYQSRRGYEGWEWMVVGLVTQGQALLVEHLRVQWLHGHGFCAGAGDEGPESAEEEELGLLLDCNGGASSRSSSSSGSSGSSGSGGGRPRMVRAREGA</sequence>
<feature type="transmembrane region" description="Helical" evidence="2">
    <location>
        <begin position="45"/>
        <end position="66"/>
    </location>
</feature>
<evidence type="ECO:0000256" key="1">
    <source>
        <dbReference type="SAM" id="MobiDB-lite"/>
    </source>
</evidence>
<evidence type="ECO:0000256" key="2">
    <source>
        <dbReference type="SAM" id="Phobius"/>
    </source>
</evidence>
<organism evidence="3 4">
    <name type="scientific">Prorocentrum cordatum</name>
    <dbReference type="NCBI Taxonomy" id="2364126"/>
    <lineage>
        <taxon>Eukaryota</taxon>
        <taxon>Sar</taxon>
        <taxon>Alveolata</taxon>
        <taxon>Dinophyceae</taxon>
        <taxon>Prorocentrales</taxon>
        <taxon>Prorocentraceae</taxon>
        <taxon>Prorocentrum</taxon>
    </lineage>
</organism>
<feature type="transmembrane region" description="Helical" evidence="2">
    <location>
        <begin position="209"/>
        <end position="232"/>
    </location>
</feature>
<keyword evidence="4" id="KW-1185">Reference proteome</keyword>